<keyword evidence="2" id="KW-1185">Reference proteome</keyword>
<accession>A0ACA9PUS0</accession>
<evidence type="ECO:0000313" key="1">
    <source>
        <dbReference type="EMBL" id="CAG8725079.1"/>
    </source>
</evidence>
<dbReference type="Proteomes" id="UP000789702">
    <property type="component" value="Unassembled WGS sequence"/>
</dbReference>
<proteinExistence type="predicted"/>
<sequence>MKKRASKTAKSRGIRFVNITPNVTRAGSSSCVNGYSLQNEYVINDEQPRTVQVPYELTLNVDDLIYPSKNSRRSKKTDDPPRPQNSFLLFRRDFEAKYRLLHKNEKIFSKKISTLAAERYKPNKKKQDPNVLEGTLTFVTSQSQDIEIPTQSSNILEKKVFENKTKDVMYDSNTYIHKEENTFDYNY</sequence>
<dbReference type="EMBL" id="CAJVPU010034385">
    <property type="protein sequence ID" value="CAG8725079.1"/>
    <property type="molecule type" value="Genomic_DNA"/>
</dbReference>
<organism evidence="1 2">
    <name type="scientific">Dentiscutata heterogama</name>
    <dbReference type="NCBI Taxonomy" id="1316150"/>
    <lineage>
        <taxon>Eukaryota</taxon>
        <taxon>Fungi</taxon>
        <taxon>Fungi incertae sedis</taxon>
        <taxon>Mucoromycota</taxon>
        <taxon>Glomeromycotina</taxon>
        <taxon>Glomeromycetes</taxon>
        <taxon>Diversisporales</taxon>
        <taxon>Gigasporaceae</taxon>
        <taxon>Dentiscutata</taxon>
    </lineage>
</organism>
<feature type="non-terminal residue" evidence="1">
    <location>
        <position position="187"/>
    </location>
</feature>
<evidence type="ECO:0000313" key="2">
    <source>
        <dbReference type="Proteomes" id="UP000789702"/>
    </source>
</evidence>
<comment type="caution">
    <text evidence="1">The sequence shown here is derived from an EMBL/GenBank/DDBJ whole genome shotgun (WGS) entry which is preliminary data.</text>
</comment>
<reference evidence="1" key="1">
    <citation type="submission" date="2021-06" db="EMBL/GenBank/DDBJ databases">
        <authorList>
            <person name="Kallberg Y."/>
            <person name="Tangrot J."/>
            <person name="Rosling A."/>
        </authorList>
    </citation>
    <scope>NUCLEOTIDE SEQUENCE</scope>
    <source>
        <strain evidence="1">IL203A</strain>
    </source>
</reference>
<gene>
    <name evidence="1" type="ORF">DHETER_LOCUS13070</name>
</gene>
<name>A0ACA9PUS0_9GLOM</name>
<protein>
    <submittedName>
        <fullName evidence="1">11306_t:CDS:1</fullName>
    </submittedName>
</protein>